<organism evidence="1 2">
    <name type="scientific">Cystoisospora suis</name>
    <dbReference type="NCBI Taxonomy" id="483139"/>
    <lineage>
        <taxon>Eukaryota</taxon>
        <taxon>Sar</taxon>
        <taxon>Alveolata</taxon>
        <taxon>Apicomplexa</taxon>
        <taxon>Conoidasida</taxon>
        <taxon>Coccidia</taxon>
        <taxon>Eucoccidiorida</taxon>
        <taxon>Eimeriorina</taxon>
        <taxon>Sarcocystidae</taxon>
        <taxon>Cystoisospora</taxon>
    </lineage>
</organism>
<evidence type="ECO:0000313" key="2">
    <source>
        <dbReference type="Proteomes" id="UP000221165"/>
    </source>
</evidence>
<dbReference type="AlphaFoldDB" id="A0A2C6KP00"/>
<accession>A0A2C6KP00</accession>
<feature type="non-terminal residue" evidence="1">
    <location>
        <position position="1"/>
    </location>
</feature>
<dbReference type="EMBL" id="MIGC01004211">
    <property type="protein sequence ID" value="PHJ18338.1"/>
    <property type="molecule type" value="Genomic_DNA"/>
</dbReference>
<dbReference type="VEuPathDB" id="ToxoDB:CSUI_007837"/>
<reference evidence="1 2" key="1">
    <citation type="journal article" date="2017" name="Int. J. Parasitol.">
        <title>The genome of the protozoan parasite Cystoisospora suis and a reverse vaccinology approach to identify vaccine candidates.</title>
        <authorList>
            <person name="Palmieri N."/>
            <person name="Shrestha A."/>
            <person name="Ruttkowski B."/>
            <person name="Beck T."/>
            <person name="Vogl C."/>
            <person name="Tomley F."/>
            <person name="Blake D.P."/>
            <person name="Joachim A."/>
        </authorList>
    </citation>
    <scope>NUCLEOTIDE SEQUENCE [LARGE SCALE GENOMIC DNA]</scope>
    <source>
        <strain evidence="1 2">Wien I</strain>
    </source>
</reference>
<gene>
    <name evidence="1" type="ORF">CSUI_007837</name>
</gene>
<dbReference type="RefSeq" id="XP_067920046.1">
    <property type="nucleotide sequence ID" value="XM_068067980.1"/>
</dbReference>
<sequence length="168" mass="18864">ANYRSAIETVLFDGFKTVASTPSLLYSNELAAFTTPLSHYENGGREESNSLLFASFFPNDDTSFLDLLRRVSHTFDKLYDEVIQSANEHTSLVLLYKKCEETSLSSFKENDLEAIDDSLSQCQEKIDEISAMPSQIDVGIFYLDTSNVQKVLLPSLKRVSSLLQSFLP</sequence>
<proteinExistence type="predicted"/>
<feature type="non-terminal residue" evidence="1">
    <location>
        <position position="168"/>
    </location>
</feature>
<protein>
    <submittedName>
        <fullName evidence="1">Atpase family associated with various cellular activities domain-containing protein</fullName>
    </submittedName>
</protein>
<comment type="caution">
    <text evidence="1">The sequence shown here is derived from an EMBL/GenBank/DDBJ whole genome shotgun (WGS) entry which is preliminary data.</text>
</comment>
<evidence type="ECO:0000313" key="1">
    <source>
        <dbReference type="EMBL" id="PHJ18338.1"/>
    </source>
</evidence>
<dbReference type="GeneID" id="94431191"/>
<keyword evidence="2" id="KW-1185">Reference proteome</keyword>
<dbReference type="Proteomes" id="UP000221165">
    <property type="component" value="Unassembled WGS sequence"/>
</dbReference>
<name>A0A2C6KP00_9APIC</name>